<dbReference type="RefSeq" id="WP_345315497.1">
    <property type="nucleotide sequence ID" value="NZ_BAABLF010000005.1"/>
</dbReference>
<evidence type="ECO:0000313" key="2">
    <source>
        <dbReference type="Proteomes" id="UP001501600"/>
    </source>
</evidence>
<dbReference type="PROSITE" id="PS51257">
    <property type="entry name" value="PROKAR_LIPOPROTEIN"/>
    <property type="match status" value="1"/>
</dbReference>
<evidence type="ECO:0000313" key="1">
    <source>
        <dbReference type="EMBL" id="GAA5187502.1"/>
    </source>
</evidence>
<dbReference type="PIRSF" id="PIRSF028200">
    <property type="entry name" value="UCP028200"/>
    <property type="match status" value="1"/>
</dbReference>
<organism evidence="1 2">
    <name type="scientific">Ferrimonas gelatinilytica</name>
    <dbReference type="NCBI Taxonomy" id="1255257"/>
    <lineage>
        <taxon>Bacteria</taxon>
        <taxon>Pseudomonadati</taxon>
        <taxon>Pseudomonadota</taxon>
        <taxon>Gammaproteobacteria</taxon>
        <taxon>Alteromonadales</taxon>
        <taxon>Ferrimonadaceae</taxon>
        <taxon>Ferrimonas</taxon>
    </lineage>
</organism>
<dbReference type="Proteomes" id="UP001501600">
    <property type="component" value="Unassembled WGS sequence"/>
</dbReference>
<sequence length="278" mass="32620">MRRFIWIGLMVLALSACSTRMLYNWLDWLIPWEVSDYVTLTPAQERQLDSLVAKALAWHKAEELPRYVDHLESLNGEVARPMTAEQVRAHFDRSHAHWDRLFTELIPMMVPFIQSFSDAQVNELLAEARKQERERREEYASLTEEERVEKANERIEKSIRKQIGPLTSEQKAIIDRYNRDRNQTLEQWLAYRNIWLAQLRDALLMRADTEQLTAALHRLLVSPDTLKSEQYLTLIEENRQSFALGMARIQQSMTSRQRQKLHTALGKLQSDFDALAKG</sequence>
<dbReference type="Pfam" id="PF19795">
    <property type="entry name" value="DUF6279"/>
    <property type="match status" value="1"/>
</dbReference>
<protein>
    <submittedName>
        <fullName evidence="1">DUF6279 family lipoprotein</fullName>
    </submittedName>
</protein>
<reference evidence="2" key="1">
    <citation type="journal article" date="2019" name="Int. J. Syst. Evol. Microbiol.">
        <title>The Global Catalogue of Microorganisms (GCM) 10K type strain sequencing project: providing services to taxonomists for standard genome sequencing and annotation.</title>
        <authorList>
            <consortium name="The Broad Institute Genomics Platform"/>
            <consortium name="The Broad Institute Genome Sequencing Center for Infectious Disease"/>
            <person name="Wu L."/>
            <person name="Ma J."/>
        </authorList>
    </citation>
    <scope>NUCLEOTIDE SEQUENCE [LARGE SCALE GENOMIC DNA]</scope>
    <source>
        <strain evidence="2">JCM 18720</strain>
    </source>
</reference>
<keyword evidence="1" id="KW-0449">Lipoprotein</keyword>
<proteinExistence type="predicted"/>
<dbReference type="InterPro" id="IPR016875">
    <property type="entry name" value="UCP028200"/>
</dbReference>
<name>A0ABP9RVY8_9GAMM</name>
<comment type="caution">
    <text evidence="1">The sequence shown here is derived from an EMBL/GenBank/DDBJ whole genome shotgun (WGS) entry which is preliminary data.</text>
</comment>
<dbReference type="EMBL" id="BAABLF010000005">
    <property type="protein sequence ID" value="GAA5187502.1"/>
    <property type="molecule type" value="Genomic_DNA"/>
</dbReference>
<accession>A0ABP9RVY8</accession>
<gene>
    <name evidence="1" type="ORF">GCM10025772_05320</name>
</gene>
<keyword evidence="2" id="KW-1185">Reference proteome</keyword>